<proteinExistence type="predicted"/>
<evidence type="ECO:0000313" key="2">
    <source>
        <dbReference type="EMBL" id="KQS71072.1"/>
    </source>
</evidence>
<dbReference type="InterPro" id="IPR032071">
    <property type="entry name" value="DUF4806"/>
</dbReference>
<evidence type="ECO:0000313" key="3">
    <source>
        <dbReference type="Proteomes" id="UP000008711"/>
    </source>
</evidence>
<protein>
    <recommendedName>
        <fullName evidence="1">DUF4806 domain-containing protein</fullName>
    </recommendedName>
</protein>
<dbReference type="AlphaFoldDB" id="A0A0Q5WCI1"/>
<dbReference type="Proteomes" id="UP000008711">
    <property type="component" value="Unassembled WGS sequence"/>
</dbReference>
<organism evidence="2 3">
    <name type="scientific">Drosophila erecta</name>
    <name type="common">Fruit fly</name>
    <dbReference type="NCBI Taxonomy" id="7220"/>
    <lineage>
        <taxon>Eukaryota</taxon>
        <taxon>Metazoa</taxon>
        <taxon>Ecdysozoa</taxon>
        <taxon>Arthropoda</taxon>
        <taxon>Hexapoda</taxon>
        <taxon>Insecta</taxon>
        <taxon>Pterygota</taxon>
        <taxon>Neoptera</taxon>
        <taxon>Endopterygota</taxon>
        <taxon>Diptera</taxon>
        <taxon>Brachycera</taxon>
        <taxon>Muscomorpha</taxon>
        <taxon>Ephydroidea</taxon>
        <taxon>Drosophilidae</taxon>
        <taxon>Drosophila</taxon>
        <taxon>Sophophora</taxon>
    </lineage>
</organism>
<feature type="domain" description="DUF4806" evidence="1">
    <location>
        <begin position="22"/>
        <end position="98"/>
    </location>
</feature>
<dbReference type="OrthoDB" id="8032802at2759"/>
<reference evidence="2 3" key="2">
    <citation type="journal article" date="2008" name="Bioinformatics">
        <title>Assembly reconciliation.</title>
        <authorList>
            <person name="Zimin A.V."/>
            <person name="Smith D.R."/>
            <person name="Sutton G."/>
            <person name="Yorke J.A."/>
        </authorList>
    </citation>
    <scope>NUCLEOTIDE SEQUENCE [LARGE SCALE GENOMIC DNA]</scope>
    <source>
        <strain evidence="2 3">TSC#14021-0224.01</strain>
    </source>
</reference>
<name>A0A0Q5WCI1_DROER</name>
<sequence>MDTATSAWCFLVYHAEVVAVDVVFPVASEEDLLALELKINSWSKESYIEAVTNLLKRNNLPKAIQGVVAEELFCAFNIDGLNGKKALKTFTKFLYVLIDSLRSLEGQHPAEEAFYALLCVKHNANKK</sequence>
<gene>
    <name evidence="2" type="primary">Dere\GG26732</name>
    <name evidence="2" type="synonym">GG26732</name>
    <name evidence="2" type="ORF">Dere_GG26732</name>
</gene>
<evidence type="ECO:0000259" key="1">
    <source>
        <dbReference type="Pfam" id="PF16064"/>
    </source>
</evidence>
<reference evidence="2 3" key="1">
    <citation type="journal article" date="2007" name="Nature">
        <title>Evolution of genes and genomes on the Drosophila phylogeny.</title>
        <authorList>
            <consortium name="Drosophila 12 Genomes Consortium"/>
            <person name="Clark A.G."/>
            <person name="Eisen M.B."/>
            <person name="Smith D.R."/>
            <person name="Bergman C.M."/>
            <person name="Oliver B."/>
            <person name="Markow T.A."/>
            <person name="Kaufman T.C."/>
            <person name="Kellis M."/>
            <person name="Gelbart W."/>
            <person name="Iyer V.N."/>
            <person name="Pollard D.A."/>
            <person name="Sackton T.B."/>
            <person name="Larracuente A.M."/>
            <person name="Singh N.D."/>
            <person name="Abad J.P."/>
            <person name="Abt D.N."/>
            <person name="Adryan B."/>
            <person name="Aguade M."/>
            <person name="Akashi H."/>
            <person name="Anderson W.W."/>
            <person name="Aquadro C.F."/>
            <person name="Ardell D.H."/>
            <person name="Arguello R."/>
            <person name="Artieri C.G."/>
            <person name="Barbash D.A."/>
            <person name="Barker D."/>
            <person name="Barsanti P."/>
            <person name="Batterham P."/>
            <person name="Batzoglou S."/>
            <person name="Begun D."/>
            <person name="Bhutkar A."/>
            <person name="Blanco E."/>
            <person name="Bosak S.A."/>
            <person name="Bradley R.K."/>
            <person name="Brand A.D."/>
            <person name="Brent M.R."/>
            <person name="Brooks A.N."/>
            <person name="Brown R.H."/>
            <person name="Butlin R.K."/>
            <person name="Caggese C."/>
            <person name="Calvi B.R."/>
            <person name="Bernardo de Carvalho A."/>
            <person name="Caspi A."/>
            <person name="Castrezana S."/>
            <person name="Celniker S.E."/>
            <person name="Chang J.L."/>
            <person name="Chapple C."/>
            <person name="Chatterji S."/>
            <person name="Chinwalla A."/>
            <person name="Civetta A."/>
            <person name="Clifton S.W."/>
            <person name="Comeron J.M."/>
            <person name="Costello J.C."/>
            <person name="Coyne J.A."/>
            <person name="Daub J."/>
            <person name="David R.G."/>
            <person name="Delcher A.L."/>
            <person name="Delehaunty K."/>
            <person name="Do C.B."/>
            <person name="Ebling H."/>
            <person name="Edwards K."/>
            <person name="Eickbush T."/>
            <person name="Evans J.D."/>
            <person name="Filipski A."/>
            <person name="Findeiss S."/>
            <person name="Freyhult E."/>
            <person name="Fulton L."/>
            <person name="Fulton R."/>
            <person name="Garcia A.C."/>
            <person name="Gardiner A."/>
            <person name="Garfield D.A."/>
            <person name="Garvin B.E."/>
            <person name="Gibson G."/>
            <person name="Gilbert D."/>
            <person name="Gnerre S."/>
            <person name="Godfrey J."/>
            <person name="Good R."/>
            <person name="Gotea V."/>
            <person name="Gravely B."/>
            <person name="Greenberg A.J."/>
            <person name="Griffiths-Jones S."/>
            <person name="Gross S."/>
            <person name="Guigo R."/>
            <person name="Gustafson E.A."/>
            <person name="Haerty W."/>
            <person name="Hahn M.W."/>
            <person name="Halligan D.L."/>
            <person name="Halpern A.L."/>
            <person name="Halter G.M."/>
            <person name="Han M.V."/>
            <person name="Heger A."/>
            <person name="Hillier L."/>
            <person name="Hinrichs A.S."/>
            <person name="Holmes I."/>
            <person name="Hoskins R.A."/>
            <person name="Hubisz M.J."/>
            <person name="Hultmark D."/>
            <person name="Huntley M.A."/>
            <person name="Jaffe D.B."/>
            <person name="Jagadeeshan S."/>
            <person name="Jeck W.R."/>
            <person name="Johnson J."/>
            <person name="Jones C.D."/>
            <person name="Jordan W.C."/>
            <person name="Karpen G.H."/>
            <person name="Kataoka E."/>
            <person name="Keightley P.D."/>
            <person name="Kheradpour P."/>
            <person name="Kirkness E.F."/>
            <person name="Koerich L.B."/>
            <person name="Kristiansen K."/>
            <person name="Kudrna D."/>
            <person name="Kulathinal R.J."/>
            <person name="Kumar S."/>
            <person name="Kwok R."/>
            <person name="Lander E."/>
            <person name="Langley C.H."/>
            <person name="Lapoint R."/>
            <person name="Lazzaro B.P."/>
            <person name="Lee S.J."/>
            <person name="Levesque L."/>
            <person name="Li R."/>
            <person name="Lin C.F."/>
            <person name="Lin M.F."/>
            <person name="Lindblad-Toh K."/>
            <person name="Llopart A."/>
            <person name="Long M."/>
            <person name="Low L."/>
            <person name="Lozovsky E."/>
            <person name="Lu J."/>
            <person name="Luo M."/>
            <person name="Machado C.A."/>
            <person name="Makalowski W."/>
            <person name="Marzo M."/>
            <person name="Matsuda M."/>
            <person name="Matzkin L."/>
            <person name="McAllister B."/>
            <person name="McBride C.S."/>
            <person name="McKernan B."/>
            <person name="McKernan K."/>
            <person name="Mendez-Lago M."/>
            <person name="Minx P."/>
            <person name="Mollenhauer M.U."/>
            <person name="Montooth K."/>
            <person name="Mount S.M."/>
            <person name="Mu X."/>
            <person name="Myers E."/>
            <person name="Negre B."/>
            <person name="Newfeld S."/>
            <person name="Nielsen R."/>
            <person name="Noor M.A."/>
            <person name="O'Grady P."/>
            <person name="Pachter L."/>
            <person name="Papaceit M."/>
            <person name="Parisi M.J."/>
            <person name="Parisi M."/>
            <person name="Parts L."/>
            <person name="Pedersen J.S."/>
            <person name="Pesole G."/>
            <person name="Phillippy A.M."/>
            <person name="Ponting C.P."/>
            <person name="Pop M."/>
            <person name="Porcelli D."/>
            <person name="Powell J.R."/>
            <person name="Prohaska S."/>
            <person name="Pruitt K."/>
            <person name="Puig M."/>
            <person name="Quesneville H."/>
            <person name="Ram K.R."/>
            <person name="Rand D."/>
            <person name="Rasmussen M.D."/>
            <person name="Reed L.K."/>
            <person name="Reenan R."/>
            <person name="Reily A."/>
            <person name="Remington K.A."/>
            <person name="Rieger T.T."/>
            <person name="Ritchie M.G."/>
            <person name="Robin C."/>
            <person name="Rogers Y.H."/>
            <person name="Rohde C."/>
            <person name="Rozas J."/>
            <person name="Rubenfield M.J."/>
            <person name="Ruiz A."/>
            <person name="Russo S."/>
            <person name="Salzberg S.L."/>
            <person name="Sanchez-Gracia A."/>
            <person name="Saranga D.J."/>
            <person name="Sato H."/>
            <person name="Schaeffer S.W."/>
            <person name="Schatz M.C."/>
            <person name="Schlenke T."/>
            <person name="Schwartz R."/>
            <person name="Segarra C."/>
            <person name="Singh R.S."/>
            <person name="Sirot L."/>
            <person name="Sirota M."/>
            <person name="Sisneros N.B."/>
            <person name="Smith C.D."/>
            <person name="Smith T.F."/>
            <person name="Spieth J."/>
            <person name="Stage D.E."/>
            <person name="Stark A."/>
            <person name="Stephan W."/>
            <person name="Strausberg R.L."/>
            <person name="Strempel S."/>
            <person name="Sturgill D."/>
            <person name="Sutton G."/>
            <person name="Sutton G.G."/>
            <person name="Tao W."/>
            <person name="Teichmann S."/>
            <person name="Tobari Y.N."/>
            <person name="Tomimura Y."/>
            <person name="Tsolas J.M."/>
            <person name="Valente V.L."/>
            <person name="Venter E."/>
            <person name="Venter J.C."/>
            <person name="Vicario S."/>
            <person name="Vieira F.G."/>
            <person name="Vilella A.J."/>
            <person name="Villasante A."/>
            <person name="Walenz B."/>
            <person name="Wang J."/>
            <person name="Wasserman M."/>
            <person name="Watts T."/>
            <person name="Wilson D."/>
            <person name="Wilson R.K."/>
            <person name="Wing R.A."/>
            <person name="Wolfner M.F."/>
            <person name="Wong A."/>
            <person name="Wong G.K."/>
            <person name="Wu C.I."/>
            <person name="Wu G."/>
            <person name="Yamamoto D."/>
            <person name="Yang H.P."/>
            <person name="Yang S.P."/>
            <person name="Yorke J.A."/>
            <person name="Yoshida K."/>
            <person name="Zdobnov E."/>
            <person name="Zhang P."/>
            <person name="Zhang Y."/>
            <person name="Zimin A.V."/>
            <person name="Baldwin J."/>
            <person name="Abdouelleil A."/>
            <person name="Abdulkadir J."/>
            <person name="Abebe A."/>
            <person name="Abera B."/>
            <person name="Abreu J."/>
            <person name="Acer S.C."/>
            <person name="Aftuck L."/>
            <person name="Alexander A."/>
            <person name="An P."/>
            <person name="Anderson E."/>
            <person name="Anderson S."/>
            <person name="Arachi H."/>
            <person name="Azer M."/>
            <person name="Bachantsang P."/>
            <person name="Barry A."/>
            <person name="Bayul T."/>
            <person name="Berlin A."/>
            <person name="Bessette D."/>
            <person name="Bloom T."/>
            <person name="Blye J."/>
            <person name="Boguslavskiy L."/>
            <person name="Bonnet C."/>
            <person name="Boukhgalter B."/>
            <person name="Bourzgui I."/>
            <person name="Brown A."/>
            <person name="Cahill P."/>
            <person name="Channer S."/>
            <person name="Cheshatsang Y."/>
            <person name="Chuda L."/>
            <person name="Citroen M."/>
            <person name="Collymore A."/>
            <person name="Cooke P."/>
            <person name="Costello M."/>
            <person name="D'Aco K."/>
            <person name="Daza R."/>
            <person name="De Haan G."/>
            <person name="DeGray S."/>
            <person name="DeMaso C."/>
            <person name="Dhargay N."/>
            <person name="Dooley K."/>
            <person name="Dooley E."/>
            <person name="Doricent M."/>
            <person name="Dorje P."/>
            <person name="Dorjee K."/>
            <person name="Dupes A."/>
            <person name="Elong R."/>
            <person name="Falk J."/>
            <person name="Farina A."/>
            <person name="Faro S."/>
            <person name="Ferguson D."/>
            <person name="Fisher S."/>
            <person name="Foley C.D."/>
            <person name="Franke A."/>
            <person name="Friedrich D."/>
            <person name="Gadbois L."/>
            <person name="Gearin G."/>
            <person name="Gearin C.R."/>
            <person name="Giannoukos G."/>
            <person name="Goode T."/>
            <person name="Graham J."/>
            <person name="Grandbois E."/>
            <person name="Grewal S."/>
            <person name="Gyaltsen K."/>
            <person name="Hafez N."/>
            <person name="Hagos B."/>
            <person name="Hall J."/>
            <person name="Henson C."/>
            <person name="Hollinger A."/>
            <person name="Honan T."/>
            <person name="Huard M.D."/>
            <person name="Hughes L."/>
            <person name="Hurhula B."/>
            <person name="Husby M.E."/>
            <person name="Kamat A."/>
            <person name="Kanga B."/>
            <person name="Kashin S."/>
            <person name="Khazanovich D."/>
            <person name="Kisner P."/>
            <person name="Lance K."/>
            <person name="Lara M."/>
            <person name="Lee W."/>
            <person name="Lennon N."/>
            <person name="Letendre F."/>
            <person name="LeVine R."/>
            <person name="Lipovsky A."/>
            <person name="Liu X."/>
            <person name="Liu J."/>
            <person name="Liu S."/>
            <person name="Lokyitsang T."/>
            <person name="Lokyitsang Y."/>
            <person name="Lubonja R."/>
            <person name="Lui A."/>
            <person name="MacDonald P."/>
            <person name="Magnisalis V."/>
            <person name="Maru K."/>
            <person name="Matthews C."/>
            <person name="McCusker W."/>
            <person name="McDonough S."/>
            <person name="Mehta T."/>
            <person name="Meldrim J."/>
            <person name="Meneus L."/>
            <person name="Mihai O."/>
            <person name="Mihalev A."/>
            <person name="Mihova T."/>
            <person name="Mittelman R."/>
            <person name="Mlenga V."/>
            <person name="Montmayeur A."/>
            <person name="Mulrain L."/>
            <person name="Navidi A."/>
            <person name="Naylor J."/>
            <person name="Negash T."/>
            <person name="Nguyen T."/>
            <person name="Nguyen N."/>
            <person name="Nicol R."/>
            <person name="Norbu C."/>
            <person name="Norbu N."/>
            <person name="Novod N."/>
            <person name="O'Neill B."/>
            <person name="Osman S."/>
            <person name="Markiewicz E."/>
            <person name="Oyono O.L."/>
            <person name="Patti C."/>
            <person name="Phunkhang P."/>
            <person name="Pierre F."/>
            <person name="Priest M."/>
            <person name="Raghuraman S."/>
            <person name="Rege F."/>
            <person name="Reyes R."/>
            <person name="Rise C."/>
            <person name="Rogov P."/>
            <person name="Ross K."/>
            <person name="Ryan E."/>
            <person name="Settipalli S."/>
            <person name="Shea T."/>
            <person name="Sherpa N."/>
            <person name="Shi L."/>
            <person name="Shih D."/>
            <person name="Sparrow T."/>
            <person name="Spaulding J."/>
            <person name="Stalker J."/>
            <person name="Stange-Thomann N."/>
            <person name="Stavropoulos S."/>
            <person name="Stone C."/>
            <person name="Strader C."/>
            <person name="Tesfaye S."/>
            <person name="Thomson T."/>
            <person name="Thoulutsang Y."/>
            <person name="Thoulutsang D."/>
            <person name="Topham K."/>
            <person name="Topping I."/>
            <person name="Tsamla T."/>
            <person name="Vassiliev H."/>
            <person name="Vo A."/>
            <person name="Wangchuk T."/>
            <person name="Wangdi T."/>
            <person name="Weiand M."/>
            <person name="Wilkinson J."/>
            <person name="Wilson A."/>
            <person name="Yadav S."/>
            <person name="Young G."/>
            <person name="Yu Q."/>
            <person name="Zembek L."/>
            <person name="Zhong D."/>
            <person name="Zimmer A."/>
            <person name="Zwirko Z."/>
            <person name="Jaffe D.B."/>
            <person name="Alvarez P."/>
            <person name="Brockman W."/>
            <person name="Butler J."/>
            <person name="Chin C."/>
            <person name="Gnerre S."/>
            <person name="Grabherr M."/>
            <person name="Kleber M."/>
            <person name="Mauceli E."/>
            <person name="MacCallum I."/>
        </authorList>
    </citation>
    <scope>NUCLEOTIDE SEQUENCE [LARGE SCALE GENOMIC DNA]</scope>
    <source>
        <strain evidence="2 3">TSC#14021-0224.01</strain>
    </source>
</reference>
<accession>A0A0Q5WCI1</accession>
<keyword evidence="3" id="KW-1185">Reference proteome</keyword>
<dbReference type="Pfam" id="PF16064">
    <property type="entry name" value="DUF4806"/>
    <property type="match status" value="1"/>
</dbReference>
<dbReference type="EMBL" id="CH954177">
    <property type="protein sequence ID" value="KQS71072.1"/>
    <property type="molecule type" value="Genomic_DNA"/>
</dbReference>